<proteinExistence type="inferred from homology"/>
<dbReference type="PANTHER" id="PTHR30576:SF0">
    <property type="entry name" value="UNDECAPRENYL-PHOSPHATE N-ACETYLGALACTOSAMINYL 1-PHOSPHATE TRANSFERASE-RELATED"/>
    <property type="match status" value="1"/>
</dbReference>
<dbReference type="Proteomes" id="UP000247746">
    <property type="component" value="Unassembled WGS sequence"/>
</dbReference>
<evidence type="ECO:0000313" key="5">
    <source>
        <dbReference type="Proteomes" id="UP000247746"/>
    </source>
</evidence>
<keyword evidence="2" id="KW-0812">Transmembrane</keyword>
<keyword evidence="2" id="KW-0472">Membrane</keyword>
<evidence type="ECO:0000256" key="2">
    <source>
        <dbReference type="SAM" id="Phobius"/>
    </source>
</evidence>
<comment type="caution">
    <text evidence="4">The sequence shown here is derived from an EMBL/GenBank/DDBJ whole genome shotgun (WGS) entry which is preliminary data.</text>
</comment>
<dbReference type="AlphaFoldDB" id="A0A2V4V461"/>
<keyword evidence="2" id="KW-1133">Transmembrane helix</keyword>
<dbReference type="Pfam" id="PF02397">
    <property type="entry name" value="Bac_transf"/>
    <property type="match status" value="1"/>
</dbReference>
<dbReference type="RefSeq" id="WP_110921850.1">
    <property type="nucleotide sequence ID" value="NZ_QJSU01000001.1"/>
</dbReference>
<feature type="domain" description="Bacterial sugar transferase" evidence="3">
    <location>
        <begin position="231"/>
        <end position="416"/>
    </location>
</feature>
<keyword evidence="5" id="KW-1185">Reference proteome</keyword>
<feature type="transmembrane region" description="Helical" evidence="2">
    <location>
        <begin position="237"/>
        <end position="257"/>
    </location>
</feature>
<dbReference type="OrthoDB" id="9808602at2"/>
<feature type="transmembrane region" description="Helical" evidence="2">
    <location>
        <begin position="12"/>
        <end position="33"/>
    </location>
</feature>
<dbReference type="PANTHER" id="PTHR30576">
    <property type="entry name" value="COLANIC BIOSYNTHESIS UDP-GLUCOSE LIPID CARRIER TRANSFERASE"/>
    <property type="match status" value="1"/>
</dbReference>
<reference evidence="4 5" key="1">
    <citation type="submission" date="2018-06" db="EMBL/GenBank/DDBJ databases">
        <title>Genomic Encyclopedia of Type Strains, Phase III (KMG-III): the genomes of soil and plant-associated and newly described type strains.</title>
        <authorList>
            <person name="Whitman W."/>
        </authorList>
    </citation>
    <scope>NUCLEOTIDE SEQUENCE [LARGE SCALE GENOMIC DNA]</scope>
    <source>
        <strain evidence="4 5">CECT 5889</strain>
    </source>
</reference>
<dbReference type="GO" id="GO:0016780">
    <property type="term" value="F:phosphotransferase activity, for other substituted phosphate groups"/>
    <property type="evidence" value="ECO:0007669"/>
    <property type="project" value="TreeGrafter"/>
</dbReference>
<feature type="transmembrane region" description="Helical" evidence="2">
    <location>
        <begin position="39"/>
        <end position="60"/>
    </location>
</feature>
<name>A0A2V4V461_9GAMM</name>
<evidence type="ECO:0000313" key="4">
    <source>
        <dbReference type="EMBL" id="PYE40872.1"/>
    </source>
</evidence>
<sequence>MQQHPWEYLSIRILIGWLFVCLLPAVILFWEYILTDNILLTQINSIIASSVALILSLIGLDRLTQFPGQKSMITVLPTLLASGLIVGLVLLVFRVPYSVYYLSLSAVIGLTFCFLSQVFLRSVTQVTIGYVPIGRYQTLLSIKDVRWVKLTKCFQPDSHKRLPFHAVVADFADECLSGEWEQLLAETALQGTPVYNILQVSESLTGRLPIKHLYENNLGSLLPSQSYLLIKRMVDTVVIMMSMPIVMPIALLVVLTIKWEGRHSNSAVLFKQRRIGQGGKLFTMYKFRSMIPSAEDKGAQMAIDADMRVTKFGGFIRKTRLDELPQFINVLKGDMSLIGPRPEQLDFVEQFNDTIPFYRYRHIVKPGISGWAQVMHGYASNEDETKVKLEHDFFYIKNFSLTLDLLIVIKTIQTMMTGFGAR</sequence>
<dbReference type="InterPro" id="IPR003362">
    <property type="entry name" value="Bact_transf"/>
</dbReference>
<comment type="similarity">
    <text evidence="1">Belongs to the bacterial sugar transferase family.</text>
</comment>
<evidence type="ECO:0000256" key="1">
    <source>
        <dbReference type="ARBA" id="ARBA00006464"/>
    </source>
</evidence>
<feature type="transmembrane region" description="Helical" evidence="2">
    <location>
        <begin position="72"/>
        <end position="93"/>
    </location>
</feature>
<feature type="transmembrane region" description="Helical" evidence="2">
    <location>
        <begin position="99"/>
        <end position="120"/>
    </location>
</feature>
<accession>A0A2V4V461</accession>
<protein>
    <submittedName>
        <fullName evidence="4">Lipopolysaccharide/colanic/teichoic acid biosynthesis glycosyltransferase</fullName>
    </submittedName>
</protein>
<gene>
    <name evidence="4" type="ORF">DFP82_101185</name>
</gene>
<keyword evidence="4" id="KW-0808">Transferase</keyword>
<evidence type="ECO:0000259" key="3">
    <source>
        <dbReference type="Pfam" id="PF02397"/>
    </source>
</evidence>
<organism evidence="4 5">
    <name type="scientific">Psychrobacter fozii</name>
    <dbReference type="NCBI Taxonomy" id="198480"/>
    <lineage>
        <taxon>Bacteria</taxon>
        <taxon>Pseudomonadati</taxon>
        <taxon>Pseudomonadota</taxon>
        <taxon>Gammaproteobacteria</taxon>
        <taxon>Moraxellales</taxon>
        <taxon>Moraxellaceae</taxon>
        <taxon>Psychrobacter</taxon>
    </lineage>
</organism>
<dbReference type="EMBL" id="QJSU01000001">
    <property type="protein sequence ID" value="PYE40872.1"/>
    <property type="molecule type" value="Genomic_DNA"/>
</dbReference>